<name>A0ABS3WK05_9BACL</name>
<proteinExistence type="predicted"/>
<dbReference type="PANTHER" id="PTHR36930">
    <property type="entry name" value="METAL-SULFUR CLUSTER BIOSYNTHESIS PROTEINS YUAD-RELATED"/>
    <property type="match status" value="1"/>
</dbReference>
<dbReference type="SUPFAM" id="SSF50800">
    <property type="entry name" value="PK beta-barrel domain-like"/>
    <property type="match status" value="1"/>
</dbReference>
<organism evidence="2 3">
    <name type="scientific">Paenibacillus artemisiicola</name>
    <dbReference type="NCBI Taxonomy" id="1172618"/>
    <lineage>
        <taxon>Bacteria</taxon>
        <taxon>Bacillati</taxon>
        <taxon>Bacillota</taxon>
        <taxon>Bacilli</taxon>
        <taxon>Bacillales</taxon>
        <taxon>Paenibacillaceae</taxon>
        <taxon>Paenibacillus</taxon>
    </lineage>
</organism>
<accession>A0ABS3WK05</accession>
<dbReference type="RefSeq" id="WP_208851209.1">
    <property type="nucleotide sequence ID" value="NZ_JAGGDJ010000068.1"/>
</dbReference>
<dbReference type="Proteomes" id="UP000670947">
    <property type="component" value="Unassembled WGS sequence"/>
</dbReference>
<dbReference type="InterPro" id="IPR005302">
    <property type="entry name" value="MoCF_Sase_C"/>
</dbReference>
<dbReference type="EMBL" id="JAGGDJ010000068">
    <property type="protein sequence ID" value="MBO7748668.1"/>
    <property type="molecule type" value="Genomic_DNA"/>
</dbReference>
<dbReference type="PANTHER" id="PTHR36930:SF1">
    <property type="entry name" value="MOSC DOMAIN-CONTAINING PROTEIN"/>
    <property type="match status" value="1"/>
</dbReference>
<dbReference type="InterPro" id="IPR011037">
    <property type="entry name" value="Pyrv_Knase-like_insert_dom_sf"/>
</dbReference>
<reference evidence="2 3" key="1">
    <citation type="submission" date="2021-03" db="EMBL/GenBank/DDBJ databases">
        <title>Paenibacillus artemisicola MWE-103 whole genome sequence.</title>
        <authorList>
            <person name="Ham Y.J."/>
        </authorList>
    </citation>
    <scope>NUCLEOTIDE SEQUENCE [LARGE SCALE GENOMIC DNA]</scope>
    <source>
        <strain evidence="2 3">MWE-103</strain>
    </source>
</reference>
<protein>
    <submittedName>
        <fullName evidence="2">MOSC domain-containing protein</fullName>
    </submittedName>
</protein>
<evidence type="ECO:0000259" key="1">
    <source>
        <dbReference type="PROSITE" id="PS51340"/>
    </source>
</evidence>
<evidence type="ECO:0000313" key="3">
    <source>
        <dbReference type="Proteomes" id="UP000670947"/>
    </source>
</evidence>
<feature type="domain" description="MOSC" evidence="1">
    <location>
        <begin position="23"/>
        <end position="180"/>
    </location>
</feature>
<keyword evidence="3" id="KW-1185">Reference proteome</keyword>
<comment type="caution">
    <text evidence="2">The sequence shown here is derived from an EMBL/GenBank/DDBJ whole genome shotgun (WGS) entry which is preliminary data.</text>
</comment>
<dbReference type="Gene3D" id="2.40.33.20">
    <property type="entry name" value="PK beta-barrel domain-like"/>
    <property type="match status" value="1"/>
</dbReference>
<gene>
    <name evidence="2" type="ORF">I8J29_31310</name>
</gene>
<sequence>MKPVLARVEAVLMADHGVKSFETRRLAEAELDFGGIRGDRHFGMTAKADVRQPEYPRGTEIFNRRQLTIVSAEECAAIAEALGIPQVKPEWLGANLLLSGLPDLTALPLGSRMIFESGAGLNGQGENFPCREPGELVQANHPDHPKVASRFVKAAYRKRGIVCFVERSGIVRPGDAVRIWVNDGTLQ</sequence>
<dbReference type="InterPro" id="IPR052716">
    <property type="entry name" value="MOSC_domain"/>
</dbReference>
<dbReference type="Pfam" id="PF03473">
    <property type="entry name" value="MOSC"/>
    <property type="match status" value="1"/>
</dbReference>
<dbReference type="PROSITE" id="PS51340">
    <property type="entry name" value="MOSC"/>
    <property type="match status" value="1"/>
</dbReference>
<evidence type="ECO:0000313" key="2">
    <source>
        <dbReference type="EMBL" id="MBO7748668.1"/>
    </source>
</evidence>